<accession>A0A8H5CHW0</accession>
<protein>
    <submittedName>
        <fullName evidence="1">Uncharacterized protein</fullName>
    </submittedName>
</protein>
<dbReference type="OrthoDB" id="10317349at2759"/>
<comment type="caution">
    <text evidence="1">The sequence shown here is derived from an EMBL/GenBank/DDBJ whole genome shotgun (WGS) entry which is preliminary data.</text>
</comment>
<sequence length="458" mass="51031">MSTLSPTHQTALDAWKEPLSAREDQIHFLSVWLQDQISSHLCDEPGPTSLWSPNIDRLEAFLTKAAGLLPNFTPARAIHALVVTLLYKMGNKNPDFHFNSGCAELLYYQAIVQITREIVYRFTAKEFFDKLQLSPNVENIHLDGVFLKNMDDMIVRVMYPLPGDRCTEAFTQSYLNYWDILGDVDALEVSNDELQPSLDIAVSGPVTVGSVLPIVEAEEADSLLVAAGSGSLKSAIESSVRSSLATDLSLASSQTSTTLTTGHRNDPFDRSTPVCIKVMKGRTSVLSDETIAAHVQESDVKDPLSSERPELSRNIFSSFVEIYVNEGTPYPSRKSHLTQGVTVHTRNVRSITPTIPIDESHESASSDSSSLNESKFKTFFASSSRRLFRSSEHSKLVKAAEKLERGHCPAQAEYPSTKYWRLPLSLQWGLKSLGTRYHLVIRKPANWLRTGQSTPKWR</sequence>
<name>A0A8H5CHW0_9AGAR</name>
<evidence type="ECO:0000313" key="2">
    <source>
        <dbReference type="Proteomes" id="UP000541558"/>
    </source>
</evidence>
<dbReference type="Proteomes" id="UP000541558">
    <property type="component" value="Unassembled WGS sequence"/>
</dbReference>
<gene>
    <name evidence="1" type="ORF">D9611_001764</name>
</gene>
<evidence type="ECO:0000313" key="1">
    <source>
        <dbReference type="EMBL" id="KAF5341763.1"/>
    </source>
</evidence>
<reference evidence="1 2" key="1">
    <citation type="journal article" date="2020" name="ISME J.">
        <title>Uncovering the hidden diversity of litter-decomposition mechanisms in mushroom-forming fungi.</title>
        <authorList>
            <person name="Floudas D."/>
            <person name="Bentzer J."/>
            <person name="Ahren D."/>
            <person name="Johansson T."/>
            <person name="Persson P."/>
            <person name="Tunlid A."/>
        </authorList>
    </citation>
    <scope>NUCLEOTIDE SEQUENCE [LARGE SCALE GENOMIC DNA]</scope>
    <source>
        <strain evidence="1 2">CBS 175.51</strain>
    </source>
</reference>
<organism evidence="1 2">
    <name type="scientific">Ephemerocybe angulata</name>
    <dbReference type="NCBI Taxonomy" id="980116"/>
    <lineage>
        <taxon>Eukaryota</taxon>
        <taxon>Fungi</taxon>
        <taxon>Dikarya</taxon>
        <taxon>Basidiomycota</taxon>
        <taxon>Agaricomycotina</taxon>
        <taxon>Agaricomycetes</taxon>
        <taxon>Agaricomycetidae</taxon>
        <taxon>Agaricales</taxon>
        <taxon>Agaricineae</taxon>
        <taxon>Psathyrellaceae</taxon>
        <taxon>Ephemerocybe</taxon>
    </lineage>
</organism>
<proteinExistence type="predicted"/>
<dbReference type="EMBL" id="JAACJK010000001">
    <property type="protein sequence ID" value="KAF5341763.1"/>
    <property type="molecule type" value="Genomic_DNA"/>
</dbReference>
<dbReference type="AlphaFoldDB" id="A0A8H5CHW0"/>
<keyword evidence="2" id="KW-1185">Reference proteome</keyword>